<feature type="region of interest" description="Disordered" evidence="1">
    <location>
        <begin position="1"/>
        <end position="63"/>
    </location>
</feature>
<organism evidence="2 3">
    <name type="scientific">Moniliophthora roreri (strain MCA 2997)</name>
    <name type="common">Cocoa frosty pod rot fungus</name>
    <name type="synonym">Crinipellis roreri</name>
    <dbReference type="NCBI Taxonomy" id="1381753"/>
    <lineage>
        <taxon>Eukaryota</taxon>
        <taxon>Fungi</taxon>
        <taxon>Dikarya</taxon>
        <taxon>Basidiomycota</taxon>
        <taxon>Agaricomycotina</taxon>
        <taxon>Agaricomycetes</taxon>
        <taxon>Agaricomycetidae</taxon>
        <taxon>Agaricales</taxon>
        <taxon>Marasmiineae</taxon>
        <taxon>Marasmiaceae</taxon>
        <taxon>Moniliophthora</taxon>
    </lineage>
</organism>
<accession>V2YMP7</accession>
<dbReference type="HOGENOM" id="CLU_087672_0_0_1"/>
<dbReference type="AlphaFoldDB" id="V2YMP7"/>
<evidence type="ECO:0000256" key="1">
    <source>
        <dbReference type="SAM" id="MobiDB-lite"/>
    </source>
</evidence>
<evidence type="ECO:0000313" key="3">
    <source>
        <dbReference type="Proteomes" id="UP000017559"/>
    </source>
</evidence>
<feature type="compositionally biased region" description="Low complexity" evidence="1">
    <location>
        <begin position="10"/>
        <end position="39"/>
    </location>
</feature>
<proteinExistence type="predicted"/>
<sequence>MMTPNPPGLPETGPLPRTLGTPLPGPSDQFPQSDQPPQSENNDNTKTTGPESQRSSSPTGPLSMTDFLDVINAINKVIIHRTVEVTNARSATHSNLTISLNIAHDFDGVNEFLSHALPAIISLLTALRITMVMLPPSATSLTNHTSTEVGSDEESTITTMVRITDDREPFTIMTSKREE</sequence>
<evidence type="ECO:0000313" key="2">
    <source>
        <dbReference type="EMBL" id="ESK92969.1"/>
    </source>
</evidence>
<keyword evidence="3" id="KW-1185">Reference proteome</keyword>
<comment type="caution">
    <text evidence="2">The sequence shown here is derived from an EMBL/GenBank/DDBJ whole genome shotgun (WGS) entry which is preliminary data.</text>
</comment>
<protein>
    <submittedName>
        <fullName evidence="2">Uncharacterized protein</fullName>
    </submittedName>
</protein>
<dbReference type="Proteomes" id="UP000017559">
    <property type="component" value="Unassembled WGS sequence"/>
</dbReference>
<reference evidence="2 3" key="1">
    <citation type="journal article" date="2014" name="BMC Genomics">
        <title>Genome and secretome analysis of the hemibiotrophic fungal pathogen, Moniliophthora roreri, which causes frosty pod rot disease of cacao: mechanisms of the biotrophic and necrotrophic phases.</title>
        <authorList>
            <person name="Meinhardt L.W."/>
            <person name="Costa G.G.L."/>
            <person name="Thomazella D.P.T."/>
            <person name="Teixeira P.J.P.L."/>
            <person name="Carazzolle M.F."/>
            <person name="Schuster S.C."/>
            <person name="Carlson J.E."/>
            <person name="Guiltinan M.J."/>
            <person name="Mieczkowski P."/>
            <person name="Farmer A."/>
            <person name="Ramaraj T."/>
            <person name="Crozier J."/>
            <person name="Davis R.E."/>
            <person name="Shao J."/>
            <person name="Melnick R.L."/>
            <person name="Pereira G.A.G."/>
            <person name="Bailey B.A."/>
        </authorList>
    </citation>
    <scope>NUCLEOTIDE SEQUENCE [LARGE SCALE GENOMIC DNA]</scope>
    <source>
        <strain evidence="2 3">MCA 2997</strain>
    </source>
</reference>
<name>V2YMP7_MONRO</name>
<feature type="compositionally biased region" description="Polar residues" evidence="1">
    <location>
        <begin position="40"/>
        <end position="62"/>
    </location>
</feature>
<dbReference type="KEGG" id="mrr:Moror_8972"/>
<gene>
    <name evidence="2" type="ORF">Moror_8972</name>
</gene>
<dbReference type="EMBL" id="AWSO01000230">
    <property type="protein sequence ID" value="ESK92969.1"/>
    <property type="molecule type" value="Genomic_DNA"/>
</dbReference>